<dbReference type="AlphaFoldDB" id="A0A2H5Q8E3"/>
<accession>A0A2H5Q8E3</accession>
<feature type="non-terminal residue" evidence="1">
    <location>
        <position position="1"/>
    </location>
</feature>
<sequence>PAAFVIRSQAVKLRFLASCSQQPSRFTTVRTQKLGLAAHYRLPSQLVLSGNKEWLEASIAPFHGCMIDDGMGNNNLDLLVLPQLERNPDESG</sequence>
<protein>
    <submittedName>
        <fullName evidence="1">Uncharacterized protein</fullName>
    </submittedName>
</protein>
<keyword evidence="2" id="KW-1185">Reference proteome</keyword>
<gene>
    <name evidence="1" type="ORF">CUMW_205200</name>
</gene>
<dbReference type="EMBL" id="BDQV01000248">
    <property type="protein sequence ID" value="GAY60832.1"/>
    <property type="molecule type" value="Genomic_DNA"/>
</dbReference>
<name>A0A2H5Q8E3_CITUN</name>
<reference evidence="1 2" key="1">
    <citation type="journal article" date="2017" name="Front. Genet.">
        <title>Draft sequencing of the heterozygous diploid genome of Satsuma (Citrus unshiu Marc.) using a hybrid assembly approach.</title>
        <authorList>
            <person name="Shimizu T."/>
            <person name="Tanizawa Y."/>
            <person name="Mochizuki T."/>
            <person name="Nagasaki H."/>
            <person name="Yoshioka T."/>
            <person name="Toyoda A."/>
            <person name="Fujiyama A."/>
            <person name="Kaminuma E."/>
            <person name="Nakamura Y."/>
        </authorList>
    </citation>
    <scope>NUCLEOTIDE SEQUENCE [LARGE SCALE GENOMIC DNA]</scope>
    <source>
        <strain evidence="2">cv. Miyagawa wase</strain>
    </source>
</reference>
<evidence type="ECO:0000313" key="2">
    <source>
        <dbReference type="Proteomes" id="UP000236630"/>
    </source>
</evidence>
<evidence type="ECO:0000313" key="1">
    <source>
        <dbReference type="EMBL" id="GAY60832.1"/>
    </source>
</evidence>
<comment type="caution">
    <text evidence="1">The sequence shown here is derived from an EMBL/GenBank/DDBJ whole genome shotgun (WGS) entry which is preliminary data.</text>
</comment>
<dbReference type="Proteomes" id="UP000236630">
    <property type="component" value="Unassembled WGS sequence"/>
</dbReference>
<proteinExistence type="predicted"/>
<organism evidence="1 2">
    <name type="scientific">Citrus unshiu</name>
    <name type="common">Satsuma mandarin</name>
    <name type="synonym">Citrus nobilis var. unshiu</name>
    <dbReference type="NCBI Taxonomy" id="55188"/>
    <lineage>
        <taxon>Eukaryota</taxon>
        <taxon>Viridiplantae</taxon>
        <taxon>Streptophyta</taxon>
        <taxon>Embryophyta</taxon>
        <taxon>Tracheophyta</taxon>
        <taxon>Spermatophyta</taxon>
        <taxon>Magnoliopsida</taxon>
        <taxon>eudicotyledons</taxon>
        <taxon>Gunneridae</taxon>
        <taxon>Pentapetalae</taxon>
        <taxon>rosids</taxon>
        <taxon>malvids</taxon>
        <taxon>Sapindales</taxon>
        <taxon>Rutaceae</taxon>
        <taxon>Aurantioideae</taxon>
        <taxon>Citrus</taxon>
    </lineage>
</organism>